<name>A0ABT6Q861_9PROT</name>
<accession>A0ABT6Q861</accession>
<dbReference type="Proteomes" id="UP001431775">
    <property type="component" value="Unassembled WGS sequence"/>
</dbReference>
<comment type="caution">
    <text evidence="1">The sequence shown here is derived from an EMBL/GenBank/DDBJ whole genome shotgun (WGS) entry which is preliminary data.</text>
</comment>
<keyword evidence="2" id="KW-1185">Reference proteome</keyword>
<organism evidence="1 2">
    <name type="scientific">Commensalibacter nepenthis</name>
    <dbReference type="NCBI Taxonomy" id="3043872"/>
    <lineage>
        <taxon>Bacteria</taxon>
        <taxon>Pseudomonadati</taxon>
        <taxon>Pseudomonadota</taxon>
        <taxon>Alphaproteobacteria</taxon>
        <taxon>Acetobacterales</taxon>
        <taxon>Acetobacteraceae</taxon>
    </lineage>
</organism>
<dbReference type="EMBL" id="JASBAN010000001">
    <property type="protein sequence ID" value="MDI2113087.1"/>
    <property type="molecule type" value="Genomic_DNA"/>
</dbReference>
<reference evidence="1" key="1">
    <citation type="submission" date="2023-05" db="EMBL/GenBank/DDBJ databases">
        <title>Whole genome sequence of Commensalibacter sp.</title>
        <authorList>
            <person name="Charoenyingcharoen P."/>
            <person name="Yukphan P."/>
        </authorList>
    </citation>
    <scope>NUCLEOTIDE SEQUENCE</scope>
    <source>
        <strain evidence="1">TBRC 10068</strain>
    </source>
</reference>
<sequence length="263" mass="31829">METIKILIAVKTYPCRSDKYVETVCTAGFREDGSWIRLYPIPFRLHDNQYAKYQWIEAKIEKNTTDMRPESYRIVDIDNIKLLDKVDTKNNWQERRNFIFSNNKIYKNLTEVIDLARNNDLSLAIFKPTKIIDFVVENVELKERDENYKYVLAQSNLFEIEEYKKVWLMPLLSKKFFYIFEDEQGKKSKLLIEDWEICQLYLNCKRREPTEEMAIQKVKEKYWDNFAFKKDLHFFLGTTLQWHRRRAKNPFVITGVFYPPLPK</sequence>
<evidence type="ECO:0000313" key="2">
    <source>
        <dbReference type="Proteomes" id="UP001431775"/>
    </source>
</evidence>
<protein>
    <submittedName>
        <fullName evidence="1">Uncharacterized protein</fullName>
    </submittedName>
</protein>
<gene>
    <name evidence="1" type="ORF">QJV33_07300</name>
</gene>
<dbReference type="RefSeq" id="WP_281462707.1">
    <property type="nucleotide sequence ID" value="NZ_JASBAN010000001.1"/>
</dbReference>
<proteinExistence type="predicted"/>
<evidence type="ECO:0000313" key="1">
    <source>
        <dbReference type="EMBL" id="MDI2113087.1"/>
    </source>
</evidence>